<name>A0AAE0KBG8_9PEZI</name>
<dbReference type="Proteomes" id="UP001287356">
    <property type="component" value="Unassembled WGS sequence"/>
</dbReference>
<dbReference type="InterPro" id="IPR010730">
    <property type="entry name" value="HET"/>
</dbReference>
<dbReference type="Pfam" id="PF06985">
    <property type="entry name" value="HET"/>
    <property type="match status" value="1"/>
</dbReference>
<evidence type="ECO:0000313" key="2">
    <source>
        <dbReference type="EMBL" id="KAK3373683.1"/>
    </source>
</evidence>
<feature type="domain" description="Heterokaryon incompatibility" evidence="1">
    <location>
        <begin position="50"/>
        <end position="113"/>
    </location>
</feature>
<dbReference type="AlphaFoldDB" id="A0AAE0KBG8"/>
<reference evidence="2" key="2">
    <citation type="submission" date="2023-06" db="EMBL/GenBank/DDBJ databases">
        <authorList>
            <consortium name="Lawrence Berkeley National Laboratory"/>
            <person name="Haridas S."/>
            <person name="Hensen N."/>
            <person name="Bonometti L."/>
            <person name="Westerberg I."/>
            <person name="Brannstrom I.O."/>
            <person name="Guillou S."/>
            <person name="Cros-Aarteil S."/>
            <person name="Calhoun S."/>
            <person name="Kuo A."/>
            <person name="Mondo S."/>
            <person name="Pangilinan J."/>
            <person name="Riley R."/>
            <person name="Labutti K."/>
            <person name="Andreopoulos B."/>
            <person name="Lipzen A."/>
            <person name="Chen C."/>
            <person name="Yanf M."/>
            <person name="Daum C."/>
            <person name="Ng V."/>
            <person name="Clum A."/>
            <person name="Steindorff A."/>
            <person name="Ohm R."/>
            <person name="Martin F."/>
            <person name="Silar P."/>
            <person name="Natvig D."/>
            <person name="Lalanne C."/>
            <person name="Gautier V."/>
            <person name="Ament-Velasquez S.L."/>
            <person name="Kruys A."/>
            <person name="Hutchinson M.I."/>
            <person name="Powell A.J."/>
            <person name="Barry K."/>
            <person name="Miller A.N."/>
            <person name="Grigoriev I.V."/>
            <person name="Debuchy R."/>
            <person name="Gladieux P."/>
            <person name="Thoren M.H."/>
            <person name="Johannesson H."/>
        </authorList>
    </citation>
    <scope>NUCLEOTIDE SEQUENCE</scope>
    <source>
        <strain evidence="2">CBS 958.72</strain>
    </source>
</reference>
<protein>
    <recommendedName>
        <fullName evidence="1">Heterokaryon incompatibility domain-containing protein</fullName>
    </recommendedName>
</protein>
<comment type="caution">
    <text evidence="2">The sequence shown here is derived from an EMBL/GenBank/DDBJ whole genome shotgun (WGS) entry which is preliminary data.</text>
</comment>
<evidence type="ECO:0000259" key="1">
    <source>
        <dbReference type="Pfam" id="PF06985"/>
    </source>
</evidence>
<sequence length="120" mass="13849">MPLREEYLIYEDVKFDHNNRTTVYPTRLLELGELKVRLVLPAEEHVSGPYAALSYRWGPNPDFIRLEAASLTNFRRAGIQHSDLPRAFAEVSQFIKSLGIQYLWIESLCIIQSVPDSIQD</sequence>
<dbReference type="PANTHER" id="PTHR33112:SF16">
    <property type="entry name" value="HETEROKARYON INCOMPATIBILITY DOMAIN-CONTAINING PROTEIN"/>
    <property type="match status" value="1"/>
</dbReference>
<keyword evidence="3" id="KW-1185">Reference proteome</keyword>
<organism evidence="2 3">
    <name type="scientific">Lasiosphaeria ovina</name>
    <dbReference type="NCBI Taxonomy" id="92902"/>
    <lineage>
        <taxon>Eukaryota</taxon>
        <taxon>Fungi</taxon>
        <taxon>Dikarya</taxon>
        <taxon>Ascomycota</taxon>
        <taxon>Pezizomycotina</taxon>
        <taxon>Sordariomycetes</taxon>
        <taxon>Sordariomycetidae</taxon>
        <taxon>Sordariales</taxon>
        <taxon>Lasiosphaeriaceae</taxon>
        <taxon>Lasiosphaeria</taxon>
    </lineage>
</organism>
<gene>
    <name evidence="2" type="ORF">B0T24DRAFT_593848</name>
</gene>
<accession>A0AAE0KBG8</accession>
<dbReference type="PANTHER" id="PTHR33112">
    <property type="entry name" value="DOMAIN PROTEIN, PUTATIVE-RELATED"/>
    <property type="match status" value="1"/>
</dbReference>
<proteinExistence type="predicted"/>
<dbReference type="EMBL" id="JAULSN010000004">
    <property type="protein sequence ID" value="KAK3373683.1"/>
    <property type="molecule type" value="Genomic_DNA"/>
</dbReference>
<reference evidence="2" key="1">
    <citation type="journal article" date="2023" name="Mol. Phylogenet. Evol.">
        <title>Genome-scale phylogeny and comparative genomics of the fungal order Sordariales.</title>
        <authorList>
            <person name="Hensen N."/>
            <person name="Bonometti L."/>
            <person name="Westerberg I."/>
            <person name="Brannstrom I.O."/>
            <person name="Guillou S."/>
            <person name="Cros-Aarteil S."/>
            <person name="Calhoun S."/>
            <person name="Haridas S."/>
            <person name="Kuo A."/>
            <person name="Mondo S."/>
            <person name="Pangilinan J."/>
            <person name="Riley R."/>
            <person name="LaButti K."/>
            <person name="Andreopoulos B."/>
            <person name="Lipzen A."/>
            <person name="Chen C."/>
            <person name="Yan M."/>
            <person name="Daum C."/>
            <person name="Ng V."/>
            <person name="Clum A."/>
            <person name="Steindorff A."/>
            <person name="Ohm R.A."/>
            <person name="Martin F."/>
            <person name="Silar P."/>
            <person name="Natvig D.O."/>
            <person name="Lalanne C."/>
            <person name="Gautier V."/>
            <person name="Ament-Velasquez S.L."/>
            <person name="Kruys A."/>
            <person name="Hutchinson M.I."/>
            <person name="Powell A.J."/>
            <person name="Barry K."/>
            <person name="Miller A.N."/>
            <person name="Grigoriev I.V."/>
            <person name="Debuchy R."/>
            <person name="Gladieux P."/>
            <person name="Hiltunen Thoren M."/>
            <person name="Johannesson H."/>
        </authorList>
    </citation>
    <scope>NUCLEOTIDE SEQUENCE</scope>
    <source>
        <strain evidence="2">CBS 958.72</strain>
    </source>
</reference>
<evidence type="ECO:0000313" key="3">
    <source>
        <dbReference type="Proteomes" id="UP001287356"/>
    </source>
</evidence>